<sequence length="130" mass="14382">MHIVIGGAANGKRKYVSELMATGSRWLGDETPLNLVEISQLDADLPAVVCSVEQWMAQHLDDEEQAIQDFVKAISGKSLTIILTDIGRGIVPMDASERALRDACGRLNQHLLEEAKEVTRIWFGIPQKLK</sequence>
<evidence type="ECO:0000313" key="2">
    <source>
        <dbReference type="Proteomes" id="UP001280629"/>
    </source>
</evidence>
<keyword evidence="2" id="KW-1185">Reference proteome</keyword>
<evidence type="ECO:0000313" key="1">
    <source>
        <dbReference type="EMBL" id="MDW0108609.1"/>
    </source>
</evidence>
<dbReference type="Pfam" id="PF02283">
    <property type="entry name" value="CobU"/>
    <property type="match status" value="1"/>
</dbReference>
<gene>
    <name evidence="1" type="ORF">QT716_00950</name>
</gene>
<comment type="caution">
    <text evidence="1">The sequence shown here is derived from an EMBL/GenBank/DDBJ whole genome shotgun (WGS) entry which is preliminary data.</text>
</comment>
<dbReference type="Gene3D" id="3.40.50.300">
    <property type="entry name" value="P-loop containing nucleotide triphosphate hydrolases"/>
    <property type="match status" value="1"/>
</dbReference>
<proteinExistence type="predicted"/>
<dbReference type="Proteomes" id="UP001280629">
    <property type="component" value="Unassembled WGS sequence"/>
</dbReference>
<organism evidence="1 2">
    <name type="scientific">Sporosarcina aquimarina</name>
    <dbReference type="NCBI Taxonomy" id="114975"/>
    <lineage>
        <taxon>Bacteria</taxon>
        <taxon>Bacillati</taxon>
        <taxon>Bacillota</taxon>
        <taxon>Bacilli</taxon>
        <taxon>Bacillales</taxon>
        <taxon>Caryophanaceae</taxon>
        <taxon>Sporosarcina</taxon>
    </lineage>
</organism>
<dbReference type="GO" id="GO:0016779">
    <property type="term" value="F:nucleotidyltransferase activity"/>
    <property type="evidence" value="ECO:0007669"/>
    <property type="project" value="UniProtKB-KW"/>
</dbReference>
<keyword evidence="1" id="KW-0808">Transferase</keyword>
<dbReference type="InterPro" id="IPR027417">
    <property type="entry name" value="P-loop_NTPase"/>
</dbReference>
<dbReference type="GO" id="GO:0016301">
    <property type="term" value="F:kinase activity"/>
    <property type="evidence" value="ECO:0007669"/>
    <property type="project" value="UniProtKB-KW"/>
</dbReference>
<dbReference type="RefSeq" id="WP_317933796.1">
    <property type="nucleotide sequence ID" value="NZ_JAUBDH010000001.1"/>
</dbReference>
<dbReference type="SUPFAM" id="SSF52540">
    <property type="entry name" value="P-loop containing nucleoside triphosphate hydrolases"/>
    <property type="match status" value="1"/>
</dbReference>
<dbReference type="EMBL" id="JAUBDH010000001">
    <property type="protein sequence ID" value="MDW0108609.1"/>
    <property type="molecule type" value="Genomic_DNA"/>
</dbReference>
<dbReference type="InterPro" id="IPR003203">
    <property type="entry name" value="CobU/CobP"/>
</dbReference>
<accession>A0ABU4FV77</accession>
<reference evidence="1 2" key="1">
    <citation type="submission" date="2023-06" db="EMBL/GenBank/DDBJ databases">
        <title>Sporosarcina sp. nov., isolated from Korean traditional fermented seafood 'Jeotgal'.</title>
        <authorList>
            <person name="Yang A.-I."/>
            <person name="Shin N.-R."/>
        </authorList>
    </citation>
    <scope>NUCLEOTIDE SEQUENCE [LARGE SCALE GENOMIC DNA]</scope>
    <source>
        <strain evidence="1 2">KCTC3840</strain>
    </source>
</reference>
<name>A0ABU4FV77_9BACL</name>
<keyword evidence="1" id="KW-0418">Kinase</keyword>
<keyword evidence="1" id="KW-0548">Nucleotidyltransferase</keyword>
<protein>
    <submittedName>
        <fullName evidence="1">Bifunctional adenosylcobinamide kinase/adenosylcobinamide-phosphate guanylyltransferase</fullName>
    </submittedName>
</protein>